<dbReference type="GO" id="GO:0005829">
    <property type="term" value="C:cytosol"/>
    <property type="evidence" value="ECO:0007669"/>
    <property type="project" value="TreeGrafter"/>
</dbReference>
<keyword evidence="3" id="KW-0560">Oxidoreductase</keyword>
<accession>A0AAV9HBN2</accession>
<keyword evidence="6" id="KW-1185">Reference proteome</keyword>
<dbReference type="Gene3D" id="3.40.50.720">
    <property type="entry name" value="NAD(P)-binding Rossmann-like Domain"/>
    <property type="match status" value="1"/>
</dbReference>
<dbReference type="PRINTS" id="PR00080">
    <property type="entry name" value="SDRFAMILY"/>
</dbReference>
<dbReference type="SUPFAM" id="SSF51735">
    <property type="entry name" value="NAD(P)-binding Rossmann-fold domains"/>
    <property type="match status" value="1"/>
</dbReference>
<dbReference type="EMBL" id="MU865133">
    <property type="protein sequence ID" value="KAK4457160.1"/>
    <property type="molecule type" value="Genomic_DNA"/>
</dbReference>
<dbReference type="PRINTS" id="PR00081">
    <property type="entry name" value="GDHRDH"/>
</dbReference>
<dbReference type="InterPro" id="IPR020904">
    <property type="entry name" value="Sc_DH/Rdtase_CS"/>
</dbReference>
<evidence type="ECO:0000313" key="6">
    <source>
        <dbReference type="Proteomes" id="UP001321749"/>
    </source>
</evidence>
<dbReference type="CDD" id="cd05233">
    <property type="entry name" value="SDR_c"/>
    <property type="match status" value="1"/>
</dbReference>
<evidence type="ECO:0000256" key="2">
    <source>
        <dbReference type="ARBA" id="ARBA00022857"/>
    </source>
</evidence>
<name>A0AAV9HBN2_9PEZI</name>
<comment type="similarity">
    <text evidence="1 4">Belongs to the short-chain dehydrogenases/reductases (SDR) family.</text>
</comment>
<reference evidence="5" key="1">
    <citation type="journal article" date="2023" name="Mol. Phylogenet. Evol.">
        <title>Genome-scale phylogeny and comparative genomics of the fungal order Sordariales.</title>
        <authorList>
            <person name="Hensen N."/>
            <person name="Bonometti L."/>
            <person name="Westerberg I."/>
            <person name="Brannstrom I.O."/>
            <person name="Guillou S."/>
            <person name="Cros-Aarteil S."/>
            <person name="Calhoun S."/>
            <person name="Haridas S."/>
            <person name="Kuo A."/>
            <person name="Mondo S."/>
            <person name="Pangilinan J."/>
            <person name="Riley R."/>
            <person name="LaButti K."/>
            <person name="Andreopoulos B."/>
            <person name="Lipzen A."/>
            <person name="Chen C."/>
            <person name="Yan M."/>
            <person name="Daum C."/>
            <person name="Ng V."/>
            <person name="Clum A."/>
            <person name="Steindorff A."/>
            <person name="Ohm R.A."/>
            <person name="Martin F."/>
            <person name="Silar P."/>
            <person name="Natvig D.O."/>
            <person name="Lalanne C."/>
            <person name="Gautier V."/>
            <person name="Ament-Velasquez S.L."/>
            <person name="Kruys A."/>
            <person name="Hutchinson M.I."/>
            <person name="Powell A.J."/>
            <person name="Barry K."/>
            <person name="Miller A.N."/>
            <person name="Grigoriev I.V."/>
            <person name="Debuchy R."/>
            <person name="Gladieux P."/>
            <person name="Hiltunen Thoren M."/>
            <person name="Johannesson H."/>
        </authorList>
    </citation>
    <scope>NUCLEOTIDE SEQUENCE</scope>
    <source>
        <strain evidence="5">PSN324</strain>
    </source>
</reference>
<dbReference type="InterPro" id="IPR036291">
    <property type="entry name" value="NAD(P)-bd_dom_sf"/>
</dbReference>
<dbReference type="InterPro" id="IPR002347">
    <property type="entry name" value="SDR_fam"/>
</dbReference>
<dbReference type="GO" id="GO:0016491">
    <property type="term" value="F:oxidoreductase activity"/>
    <property type="evidence" value="ECO:0007669"/>
    <property type="project" value="UniProtKB-KW"/>
</dbReference>
<dbReference type="PANTHER" id="PTHR43391:SF14">
    <property type="entry name" value="DEHYDROGENASE_REDUCTASE SDR FAMILY PROTEIN 7-LIKE"/>
    <property type="match status" value="1"/>
</dbReference>
<organism evidence="5 6">
    <name type="scientific">Cladorrhinum samala</name>
    <dbReference type="NCBI Taxonomy" id="585594"/>
    <lineage>
        <taxon>Eukaryota</taxon>
        <taxon>Fungi</taxon>
        <taxon>Dikarya</taxon>
        <taxon>Ascomycota</taxon>
        <taxon>Pezizomycotina</taxon>
        <taxon>Sordariomycetes</taxon>
        <taxon>Sordariomycetidae</taxon>
        <taxon>Sordariales</taxon>
        <taxon>Podosporaceae</taxon>
        <taxon>Cladorrhinum</taxon>
    </lineage>
</organism>
<evidence type="ECO:0008006" key="7">
    <source>
        <dbReference type="Google" id="ProtNLM"/>
    </source>
</evidence>
<sequence length="336" mass="36373">MSPSTTAQFVPRFRTDVYPFIAPVKFRGSLQDKVTIITGAAGAIGQSLAESFAVAGTKLVLTYNRTPPPAELEARCLRLGAASVHFIKCNVAELGGCQSLVDQTLSLHSRIDILINNAGANALGPLHTLEPNKFVDALAVNLTGPYFLMSLVIPHFRQQSSGCILNIASRAGTVPIPYSTPYSTSKAALISLTSCAQKEIDIDGLGDKIHFYSLHPGGIKSAMTKEKYSEESVANLPEKVRKGYLEGFDEIYNDSPYLNGMICVALATGLGKEVLRGRYFDVNQDLEDILKQGEALKDNSDLYTLHTSFLGGLKNAGIPEGGYKKEDEFEFPGFEV</sequence>
<evidence type="ECO:0000256" key="4">
    <source>
        <dbReference type="RuleBase" id="RU000363"/>
    </source>
</evidence>
<dbReference type="PANTHER" id="PTHR43391">
    <property type="entry name" value="RETINOL DEHYDROGENASE-RELATED"/>
    <property type="match status" value="1"/>
</dbReference>
<reference evidence="5" key="2">
    <citation type="submission" date="2023-06" db="EMBL/GenBank/DDBJ databases">
        <authorList>
            <consortium name="Lawrence Berkeley National Laboratory"/>
            <person name="Mondo S.J."/>
            <person name="Hensen N."/>
            <person name="Bonometti L."/>
            <person name="Westerberg I."/>
            <person name="Brannstrom I.O."/>
            <person name="Guillou S."/>
            <person name="Cros-Aarteil S."/>
            <person name="Calhoun S."/>
            <person name="Haridas S."/>
            <person name="Kuo A."/>
            <person name="Pangilinan J."/>
            <person name="Riley R."/>
            <person name="Labutti K."/>
            <person name="Andreopoulos B."/>
            <person name="Lipzen A."/>
            <person name="Chen C."/>
            <person name="Yanf M."/>
            <person name="Daum C."/>
            <person name="Ng V."/>
            <person name="Clum A."/>
            <person name="Steindorff A."/>
            <person name="Ohm R."/>
            <person name="Martin F."/>
            <person name="Silar P."/>
            <person name="Natvig D."/>
            <person name="Lalanne C."/>
            <person name="Gautier V."/>
            <person name="Ament-Velasquez S.L."/>
            <person name="Kruys A."/>
            <person name="Hutchinson M.I."/>
            <person name="Powell A.J."/>
            <person name="Barry K."/>
            <person name="Miller A.N."/>
            <person name="Grigoriev I.V."/>
            <person name="Debuchy R."/>
            <person name="Gladieux P."/>
            <person name="Thoren M.H."/>
            <person name="Johannesson H."/>
        </authorList>
    </citation>
    <scope>NUCLEOTIDE SEQUENCE</scope>
    <source>
        <strain evidence="5">PSN324</strain>
    </source>
</reference>
<keyword evidence="2" id="KW-0521">NADP</keyword>
<gene>
    <name evidence="5" type="ORF">QBC42DRAFT_279739</name>
</gene>
<evidence type="ECO:0000256" key="1">
    <source>
        <dbReference type="ARBA" id="ARBA00006484"/>
    </source>
</evidence>
<evidence type="ECO:0000256" key="3">
    <source>
        <dbReference type="ARBA" id="ARBA00023002"/>
    </source>
</evidence>
<dbReference type="Pfam" id="PF00106">
    <property type="entry name" value="adh_short"/>
    <property type="match status" value="1"/>
</dbReference>
<dbReference type="Proteomes" id="UP001321749">
    <property type="component" value="Unassembled WGS sequence"/>
</dbReference>
<dbReference type="AlphaFoldDB" id="A0AAV9HBN2"/>
<evidence type="ECO:0000313" key="5">
    <source>
        <dbReference type="EMBL" id="KAK4457160.1"/>
    </source>
</evidence>
<comment type="caution">
    <text evidence="5">The sequence shown here is derived from an EMBL/GenBank/DDBJ whole genome shotgun (WGS) entry which is preliminary data.</text>
</comment>
<dbReference type="PROSITE" id="PS00061">
    <property type="entry name" value="ADH_SHORT"/>
    <property type="match status" value="1"/>
</dbReference>
<proteinExistence type="inferred from homology"/>
<protein>
    <recommendedName>
        <fullName evidence="7">NAD(P)-binding protein</fullName>
    </recommendedName>
</protein>